<sequence>MCSLPYSQACENNKGPILDVLSRVFVSCRDVLEMASGTGQHATWFSAQMPFLQWQPTEMAQHIEILKPRCSQYSGANLLPPKALDVSDRPWPVEAIPDALFSANSLHIMPWSSVEALFGELGDRARANTLLVIYGPFNYGGQYTAPSNARFDQRLAQQSPVSAIRDFEKVDALASNAGFELREDIEMPANNRLLVWRKD</sequence>
<dbReference type="Gene3D" id="3.40.50.150">
    <property type="entry name" value="Vaccinia Virus protein VP39"/>
    <property type="match status" value="1"/>
</dbReference>
<evidence type="ECO:0000313" key="2">
    <source>
        <dbReference type="Proteomes" id="UP001143307"/>
    </source>
</evidence>
<accession>A0ABT3SUH6</accession>
<proteinExistence type="predicted"/>
<reference evidence="1" key="1">
    <citation type="submission" date="2019-02" db="EMBL/GenBank/DDBJ databases">
        <authorList>
            <person name="Li S.-H."/>
        </authorList>
    </citation>
    <scope>NUCLEOTIDE SEQUENCE</scope>
    <source>
        <strain evidence="1">IMCC8485</strain>
    </source>
</reference>
<dbReference type="EMBL" id="SHNP01000003">
    <property type="protein sequence ID" value="MCX2973633.1"/>
    <property type="molecule type" value="Genomic_DNA"/>
</dbReference>
<evidence type="ECO:0000313" key="1">
    <source>
        <dbReference type="EMBL" id="MCX2973633.1"/>
    </source>
</evidence>
<name>A0ABT3SUH6_9GAMM</name>
<protein>
    <submittedName>
        <fullName evidence="1">DUF938 domain-containing protein</fullName>
    </submittedName>
</protein>
<dbReference type="PANTHER" id="PTHR20974:SF0">
    <property type="entry name" value="UPF0585 PROTEIN CG18661"/>
    <property type="match status" value="1"/>
</dbReference>
<comment type="caution">
    <text evidence="1">The sequence shown here is derived from an EMBL/GenBank/DDBJ whole genome shotgun (WGS) entry which is preliminary data.</text>
</comment>
<dbReference type="InterPro" id="IPR029063">
    <property type="entry name" value="SAM-dependent_MTases_sf"/>
</dbReference>
<organism evidence="1 2">
    <name type="scientific">Candidatus Seongchinamella marina</name>
    <dbReference type="NCBI Taxonomy" id="2518990"/>
    <lineage>
        <taxon>Bacteria</taxon>
        <taxon>Pseudomonadati</taxon>
        <taxon>Pseudomonadota</taxon>
        <taxon>Gammaproteobacteria</taxon>
        <taxon>Cellvibrionales</taxon>
        <taxon>Halieaceae</taxon>
        <taxon>Seongchinamella</taxon>
    </lineage>
</organism>
<dbReference type="Proteomes" id="UP001143307">
    <property type="component" value="Unassembled WGS sequence"/>
</dbReference>
<dbReference type="SUPFAM" id="SSF53335">
    <property type="entry name" value="S-adenosyl-L-methionine-dependent methyltransferases"/>
    <property type="match status" value="1"/>
</dbReference>
<dbReference type="InterPro" id="IPR010342">
    <property type="entry name" value="DUF938"/>
</dbReference>
<gene>
    <name evidence="1" type="ORF">EYC87_08605</name>
</gene>
<dbReference type="Pfam" id="PF06080">
    <property type="entry name" value="DUF938"/>
    <property type="match status" value="1"/>
</dbReference>
<dbReference type="PANTHER" id="PTHR20974">
    <property type="entry name" value="UPF0585 PROTEIN CG18661"/>
    <property type="match status" value="1"/>
</dbReference>
<keyword evidence="2" id="KW-1185">Reference proteome</keyword>
<dbReference type="RefSeq" id="WP_279252525.1">
    <property type="nucleotide sequence ID" value="NZ_SHNP01000003.1"/>
</dbReference>